<feature type="region of interest" description="Disordered" evidence="2">
    <location>
        <begin position="486"/>
        <end position="505"/>
    </location>
</feature>
<feature type="repeat" description="ANK" evidence="1">
    <location>
        <begin position="150"/>
        <end position="182"/>
    </location>
</feature>
<dbReference type="Gene3D" id="1.25.40.10">
    <property type="entry name" value="Tetratricopeptide repeat domain"/>
    <property type="match status" value="1"/>
</dbReference>
<evidence type="ECO:0000313" key="3">
    <source>
        <dbReference type="EMBL" id="CEL70319.1"/>
    </source>
</evidence>
<feature type="compositionally biased region" description="Polar residues" evidence="2">
    <location>
        <begin position="486"/>
        <end position="497"/>
    </location>
</feature>
<name>A0A0F7UJQ4_NEOCL</name>
<dbReference type="Pfam" id="PF12796">
    <property type="entry name" value="Ank_2"/>
    <property type="match status" value="2"/>
</dbReference>
<dbReference type="Gene3D" id="1.25.40.20">
    <property type="entry name" value="Ankyrin repeat-containing domain"/>
    <property type="match status" value="2"/>
</dbReference>
<dbReference type="InterPro" id="IPR036770">
    <property type="entry name" value="Ankyrin_rpt-contain_sf"/>
</dbReference>
<dbReference type="PANTHER" id="PTHR46224">
    <property type="entry name" value="ANKYRIN REPEAT FAMILY PROTEIN"/>
    <property type="match status" value="1"/>
</dbReference>
<reference evidence="3" key="1">
    <citation type="journal article" date="2015" name="PLoS ONE">
        <title>Comprehensive Evaluation of Toxoplasma gondii VEG and Neospora caninum LIV Genomes with Tachyzoite Stage Transcriptome and Proteome Defines Novel Transcript Features.</title>
        <authorList>
            <person name="Ramaprasad A."/>
            <person name="Mourier T."/>
            <person name="Naeem R."/>
            <person name="Malas T.B."/>
            <person name="Moussa E."/>
            <person name="Panigrahi A."/>
            <person name="Vermont S.J."/>
            <person name="Otto T.D."/>
            <person name="Wastling J."/>
            <person name="Pain A."/>
        </authorList>
    </citation>
    <scope>NUCLEOTIDE SEQUENCE</scope>
    <source>
        <strain evidence="3">Liverpool</strain>
    </source>
</reference>
<dbReference type="AlphaFoldDB" id="A0A0F7UJQ4"/>
<evidence type="ECO:0000256" key="1">
    <source>
        <dbReference type="PROSITE-ProRule" id="PRU00023"/>
    </source>
</evidence>
<gene>
    <name evidence="3" type="ORF">BN1204_060015_1</name>
</gene>
<feature type="repeat" description="ANK" evidence="1">
    <location>
        <begin position="256"/>
        <end position="288"/>
    </location>
</feature>
<dbReference type="SUPFAM" id="SSF48403">
    <property type="entry name" value="Ankyrin repeat"/>
    <property type="match status" value="1"/>
</dbReference>
<dbReference type="PRINTS" id="PR01415">
    <property type="entry name" value="ANKYRIN"/>
</dbReference>
<dbReference type="InterPro" id="IPR051616">
    <property type="entry name" value="Cul2-RING_E3_ligase_SR"/>
</dbReference>
<organism evidence="3">
    <name type="scientific">Neospora caninum (strain Liverpool)</name>
    <dbReference type="NCBI Taxonomy" id="572307"/>
    <lineage>
        <taxon>Eukaryota</taxon>
        <taxon>Sar</taxon>
        <taxon>Alveolata</taxon>
        <taxon>Apicomplexa</taxon>
        <taxon>Conoidasida</taxon>
        <taxon>Coccidia</taxon>
        <taxon>Eucoccidiorida</taxon>
        <taxon>Eimeriorina</taxon>
        <taxon>Sarcocystidae</taxon>
        <taxon>Neospora</taxon>
    </lineage>
</organism>
<dbReference type="SMART" id="SM00248">
    <property type="entry name" value="ANK"/>
    <property type="match status" value="7"/>
</dbReference>
<proteinExistence type="predicted"/>
<sequence length="505" mass="55263">MSPDDQEKPCRRSETLSEIPVDRESGREAIVTLLQAAFCKGPREVSAGLHRAVSDTRGGELLQAEAGNPAEIGSLLPAFKDGLGRTALHYACLGKRPVNAEWILKACPTIVDYKDSTGETALMMACRAGDVVMVNLLLNFGADVNKRSQTGVTALHLAAESGDEACVRALVDAGAEVNCFAEASGSPLQYAVMSNHYGVTEVLLQKGADPDYPFNVQGSHLSVFPPPLLFACNARQDSIAELLLNNNADPNLQDEHNWTALQCAAENGAYRAVVALLKAGADPDVVTQGLTAFDLAMQHQNWAIADILKDKTALLIGKDQIFTALHEARRKRYEMEAFATEEHREADDEIVDTEAHQQQVDDAMKAKADGDAFNESGDYALAIDKYTQALEQMPVDKTTKEARAMLYASRSMMYISLGDLESAETDAHKATELDPLWSKGYAVKARVYKAKNQTEEYTKHLYEACTRQKTRDDELISELKKAITVSRRNQTKQQQAPPTVVEING</sequence>
<feature type="repeat" description="ANK" evidence="1">
    <location>
        <begin position="183"/>
        <end position="215"/>
    </location>
</feature>
<keyword evidence="1" id="KW-0040">ANK repeat</keyword>
<dbReference type="InterPro" id="IPR011990">
    <property type="entry name" value="TPR-like_helical_dom_sf"/>
</dbReference>
<dbReference type="PANTHER" id="PTHR46224:SF6">
    <property type="entry name" value="ANKYRIN REPEAT FAMILY PROTEIN"/>
    <property type="match status" value="1"/>
</dbReference>
<dbReference type="InterPro" id="IPR002110">
    <property type="entry name" value="Ankyrin_rpt"/>
</dbReference>
<dbReference type="EMBL" id="LN714486">
    <property type="protein sequence ID" value="CEL70319.1"/>
    <property type="molecule type" value="Genomic_DNA"/>
</dbReference>
<dbReference type="SUPFAM" id="SSF48452">
    <property type="entry name" value="TPR-like"/>
    <property type="match status" value="1"/>
</dbReference>
<evidence type="ECO:0000256" key="2">
    <source>
        <dbReference type="SAM" id="MobiDB-lite"/>
    </source>
</evidence>
<feature type="repeat" description="ANK" evidence="1">
    <location>
        <begin position="117"/>
        <end position="149"/>
    </location>
</feature>
<protein>
    <submittedName>
        <fullName evidence="3">Tetratricopeptide repeat-containing protein</fullName>
    </submittedName>
</protein>
<accession>A0A0F7UJQ4</accession>
<dbReference type="PROSITE" id="PS50297">
    <property type="entry name" value="ANK_REP_REGION"/>
    <property type="match status" value="3"/>
</dbReference>
<dbReference type="PROSITE" id="PS50088">
    <property type="entry name" value="ANK_REPEAT"/>
    <property type="match status" value="4"/>
</dbReference>